<feature type="transmembrane region" description="Helical" evidence="4">
    <location>
        <begin position="231"/>
        <end position="251"/>
    </location>
</feature>
<evidence type="ECO:0000256" key="1">
    <source>
        <dbReference type="ARBA" id="ARBA00022692"/>
    </source>
</evidence>
<feature type="transmembrane region" description="Helical" evidence="4">
    <location>
        <begin position="44"/>
        <end position="66"/>
    </location>
</feature>
<feature type="transmembrane region" description="Helical" evidence="4">
    <location>
        <begin position="118"/>
        <end position="137"/>
    </location>
</feature>
<feature type="transmembrane region" description="Helical" evidence="4">
    <location>
        <begin position="143"/>
        <end position="167"/>
    </location>
</feature>
<keyword evidence="2 4" id="KW-1133">Transmembrane helix</keyword>
<feature type="transmembrane region" description="Helical" evidence="4">
    <location>
        <begin position="357"/>
        <end position="378"/>
    </location>
</feature>
<feature type="transmembrane region" description="Helical" evidence="4">
    <location>
        <begin position="263"/>
        <end position="284"/>
    </location>
</feature>
<evidence type="ECO:0000313" key="6">
    <source>
        <dbReference type="Proteomes" id="UP000701853"/>
    </source>
</evidence>
<dbReference type="GO" id="GO:0016020">
    <property type="term" value="C:membrane"/>
    <property type="evidence" value="ECO:0007669"/>
    <property type="project" value="InterPro"/>
</dbReference>
<evidence type="ECO:0000313" key="5">
    <source>
        <dbReference type="EMBL" id="KAG8498483.1"/>
    </source>
</evidence>
<name>A0A8J5YXM2_9ROSI</name>
<dbReference type="PANTHER" id="PTHR31218">
    <property type="entry name" value="WAT1-RELATED PROTEIN"/>
    <property type="match status" value="1"/>
</dbReference>
<keyword evidence="6" id="KW-1185">Reference proteome</keyword>
<dbReference type="OrthoDB" id="1733956at2759"/>
<sequence length="411" mass="46024">MVAETRRERMSEVAPFAVMLIMEGCTIALTILAKTALTAGISPFVFVVYTNAVGSILLLPFSFLYHRGERCVCVSLSSLYMYLYRTYAYALFSINRLLHHCFFIINCRIEQSLFTFPLLFRIFFMGLTGVAISQNLAFLGLSYSSPIVVCAMGLLMPTISFLLSIILRTGRLDWRSTSSQAKMIGTFISIAGAIFVELYKGPFTRPSPVSLDQHLQVIPKLFVFYSTPDRWVLGGILLAAATLSISVWNIVQMGTVKQYPQVMKVASSYSLVGTIQCLVFSLIMEGDLDAWKLKRKLDLLLIIVTGVFGSIIRSNVHLACTRMKGPFYVPMFKPFGVVFATVFGTCFFTNSLHYGRLYSVIGTIIVGTGYYAVMWGQIREEELRKEREVEKVGDISDLKAPLLQENEDAQV</sequence>
<dbReference type="GO" id="GO:0022857">
    <property type="term" value="F:transmembrane transporter activity"/>
    <property type="evidence" value="ECO:0007669"/>
    <property type="project" value="InterPro"/>
</dbReference>
<dbReference type="Proteomes" id="UP000701853">
    <property type="component" value="Chromosome 3"/>
</dbReference>
<evidence type="ECO:0008006" key="7">
    <source>
        <dbReference type="Google" id="ProtNLM"/>
    </source>
</evidence>
<keyword evidence="1 4" id="KW-0812">Transmembrane</keyword>
<organism evidence="5 6">
    <name type="scientific">Gossypium anomalum</name>
    <dbReference type="NCBI Taxonomy" id="47600"/>
    <lineage>
        <taxon>Eukaryota</taxon>
        <taxon>Viridiplantae</taxon>
        <taxon>Streptophyta</taxon>
        <taxon>Embryophyta</taxon>
        <taxon>Tracheophyta</taxon>
        <taxon>Spermatophyta</taxon>
        <taxon>Magnoliopsida</taxon>
        <taxon>eudicotyledons</taxon>
        <taxon>Gunneridae</taxon>
        <taxon>Pentapetalae</taxon>
        <taxon>rosids</taxon>
        <taxon>malvids</taxon>
        <taxon>Malvales</taxon>
        <taxon>Malvaceae</taxon>
        <taxon>Malvoideae</taxon>
        <taxon>Gossypium</taxon>
    </lineage>
</organism>
<dbReference type="InterPro" id="IPR030184">
    <property type="entry name" value="WAT1-related"/>
</dbReference>
<dbReference type="EMBL" id="JAHUZN010000003">
    <property type="protein sequence ID" value="KAG8498483.1"/>
    <property type="molecule type" value="Genomic_DNA"/>
</dbReference>
<accession>A0A8J5YXM2</accession>
<evidence type="ECO:0000256" key="3">
    <source>
        <dbReference type="ARBA" id="ARBA00023136"/>
    </source>
</evidence>
<evidence type="ECO:0000256" key="2">
    <source>
        <dbReference type="ARBA" id="ARBA00022989"/>
    </source>
</evidence>
<feature type="transmembrane region" description="Helical" evidence="4">
    <location>
        <begin position="13"/>
        <end position="32"/>
    </location>
</feature>
<feature type="transmembrane region" description="Helical" evidence="4">
    <location>
        <begin position="299"/>
        <end position="320"/>
    </location>
</feature>
<gene>
    <name evidence="5" type="ORF">CXB51_005027</name>
</gene>
<dbReference type="AlphaFoldDB" id="A0A8J5YXM2"/>
<evidence type="ECO:0000256" key="4">
    <source>
        <dbReference type="SAM" id="Phobius"/>
    </source>
</evidence>
<reference evidence="5 6" key="1">
    <citation type="journal article" date="2021" name="bioRxiv">
        <title>The Gossypium anomalum genome as a resource for cotton improvement and evolutionary analysis of hybrid incompatibility.</title>
        <authorList>
            <person name="Grover C.E."/>
            <person name="Yuan D."/>
            <person name="Arick M.A."/>
            <person name="Miller E.R."/>
            <person name="Hu G."/>
            <person name="Peterson D.G."/>
            <person name="Wendel J.F."/>
            <person name="Udall J.A."/>
        </authorList>
    </citation>
    <scope>NUCLEOTIDE SEQUENCE [LARGE SCALE GENOMIC DNA]</scope>
    <source>
        <strain evidence="5">JFW-Udall</strain>
        <tissue evidence="5">Leaf</tissue>
    </source>
</reference>
<protein>
    <recommendedName>
        <fullName evidence="7">WAT1-related protein</fullName>
    </recommendedName>
</protein>
<comment type="caution">
    <text evidence="5">The sequence shown here is derived from an EMBL/GenBank/DDBJ whole genome shotgun (WGS) entry which is preliminary data.</text>
</comment>
<keyword evidence="3 4" id="KW-0472">Membrane</keyword>
<feature type="transmembrane region" description="Helical" evidence="4">
    <location>
        <begin position="332"/>
        <end position="351"/>
    </location>
</feature>
<proteinExistence type="predicted"/>